<evidence type="ECO:0000313" key="2">
    <source>
        <dbReference type="EMBL" id="NVI44557.1"/>
    </source>
</evidence>
<accession>A0A973VYY3</accession>
<protein>
    <submittedName>
        <fullName evidence="2">Uncharacterized protein</fullName>
    </submittedName>
</protein>
<reference evidence="2" key="1">
    <citation type="submission" date="2020-06" db="EMBL/GenBank/DDBJ databases">
        <title>Whole Genome Sequence of Bradyrhizobium sp. Strain 1S1.</title>
        <authorList>
            <person name="Bromfield E.S.P."/>
            <person name="Cloutier S."/>
        </authorList>
    </citation>
    <scope>NUCLEOTIDE SEQUENCE [LARGE SCALE GENOMIC DNA]</scope>
    <source>
        <strain evidence="2">1S1</strain>
    </source>
</reference>
<feature type="region of interest" description="Disordered" evidence="1">
    <location>
        <begin position="1"/>
        <end position="55"/>
    </location>
</feature>
<comment type="caution">
    <text evidence="2">The sequence shown here is derived from an EMBL/GenBank/DDBJ whole genome shotgun (WGS) entry which is preliminary data.</text>
</comment>
<name>A0A973VYY3_9BRAD</name>
<proteinExistence type="predicted"/>
<sequence>MRTIQKLHSQLLEEERSRQSAAPADAGKPPLAVAQWGQSNPESCGRLGGDSGTCY</sequence>
<organism evidence="2">
    <name type="scientific">Bradyrhizobium septentrionale</name>
    <dbReference type="NCBI Taxonomy" id="1404411"/>
    <lineage>
        <taxon>Bacteria</taxon>
        <taxon>Pseudomonadati</taxon>
        <taxon>Pseudomonadota</taxon>
        <taxon>Alphaproteobacteria</taxon>
        <taxon>Hyphomicrobiales</taxon>
        <taxon>Nitrobacteraceae</taxon>
        <taxon>Bradyrhizobium</taxon>
    </lineage>
</organism>
<dbReference type="AlphaFoldDB" id="A0A973VYY3"/>
<dbReference type="EMBL" id="JAAOLE020000001">
    <property type="protein sequence ID" value="NVI44557.1"/>
    <property type="molecule type" value="Genomic_DNA"/>
</dbReference>
<feature type="compositionally biased region" description="Gly residues" evidence="1">
    <location>
        <begin position="46"/>
        <end position="55"/>
    </location>
</feature>
<gene>
    <name evidence="2" type="ORF">HAP48_016705</name>
</gene>
<dbReference type="RefSeq" id="WP_166204040.1">
    <property type="nucleotide sequence ID" value="NZ_CP088285.1"/>
</dbReference>
<evidence type="ECO:0000256" key="1">
    <source>
        <dbReference type="SAM" id="MobiDB-lite"/>
    </source>
</evidence>